<protein>
    <submittedName>
        <fullName evidence="1">Uncharacterized protein</fullName>
    </submittedName>
</protein>
<comment type="caution">
    <text evidence="1">The sequence shown here is derived from an EMBL/GenBank/DDBJ whole genome shotgun (WGS) entry which is preliminary data.</text>
</comment>
<gene>
    <name evidence="1" type="ORF">RRG08_047380</name>
</gene>
<organism evidence="1 2">
    <name type="scientific">Elysia crispata</name>
    <name type="common">lettuce slug</name>
    <dbReference type="NCBI Taxonomy" id="231223"/>
    <lineage>
        <taxon>Eukaryota</taxon>
        <taxon>Metazoa</taxon>
        <taxon>Spiralia</taxon>
        <taxon>Lophotrochozoa</taxon>
        <taxon>Mollusca</taxon>
        <taxon>Gastropoda</taxon>
        <taxon>Heterobranchia</taxon>
        <taxon>Euthyneura</taxon>
        <taxon>Panpulmonata</taxon>
        <taxon>Sacoglossa</taxon>
        <taxon>Placobranchoidea</taxon>
        <taxon>Plakobranchidae</taxon>
        <taxon>Elysia</taxon>
    </lineage>
</organism>
<proteinExistence type="predicted"/>
<name>A0AAE0Y2D1_9GAST</name>
<evidence type="ECO:0000313" key="1">
    <source>
        <dbReference type="EMBL" id="KAK3730585.1"/>
    </source>
</evidence>
<dbReference type="AlphaFoldDB" id="A0AAE0Y2D1"/>
<dbReference type="Proteomes" id="UP001283361">
    <property type="component" value="Unassembled WGS sequence"/>
</dbReference>
<evidence type="ECO:0000313" key="2">
    <source>
        <dbReference type="Proteomes" id="UP001283361"/>
    </source>
</evidence>
<keyword evidence="2" id="KW-1185">Reference proteome</keyword>
<dbReference type="EMBL" id="JAWDGP010007072">
    <property type="protein sequence ID" value="KAK3730585.1"/>
    <property type="molecule type" value="Genomic_DNA"/>
</dbReference>
<sequence>MSNISISENGRRQVSHILQPRQSIVGSTGPPVSTLGDHSLMQSALRSTAINLNGGPLPQSINGYIIHRSRSGNRPVEAFDKCRSVHNQSWLACGS</sequence>
<reference evidence="1" key="1">
    <citation type="journal article" date="2023" name="G3 (Bethesda)">
        <title>A reference genome for the long-term kleptoplast-retaining sea slug Elysia crispata morphotype clarki.</title>
        <authorList>
            <person name="Eastman K.E."/>
            <person name="Pendleton A.L."/>
            <person name="Shaikh M.A."/>
            <person name="Suttiyut T."/>
            <person name="Ogas R."/>
            <person name="Tomko P."/>
            <person name="Gavelis G."/>
            <person name="Widhalm J.R."/>
            <person name="Wisecaver J.H."/>
        </authorList>
    </citation>
    <scope>NUCLEOTIDE SEQUENCE</scope>
    <source>
        <strain evidence="1">ECLA1</strain>
    </source>
</reference>
<accession>A0AAE0Y2D1</accession>